<reference evidence="7" key="2">
    <citation type="journal article" date="2014" name="ISME J.">
        <title>Microbial stratification in low pH oxic and suboxic macroscopic growths along an acid mine drainage.</title>
        <authorList>
            <person name="Mendez-Garcia C."/>
            <person name="Mesa V."/>
            <person name="Sprenger R.R."/>
            <person name="Richter M."/>
            <person name="Diez M.S."/>
            <person name="Solano J."/>
            <person name="Bargiela R."/>
            <person name="Golyshina O.V."/>
            <person name="Manteca A."/>
            <person name="Ramos J.L."/>
            <person name="Gallego J.R."/>
            <person name="Llorente I."/>
            <person name="Martins Dos Santos V.A."/>
            <person name="Jensen O.N."/>
            <person name="Pelaez A.I."/>
            <person name="Sanchez J."/>
            <person name="Ferrer M."/>
        </authorList>
    </citation>
    <scope>NUCLEOTIDE SEQUENCE</scope>
</reference>
<dbReference type="PANTHER" id="PTHR21568:SF0">
    <property type="entry name" value="TRNA PSEUDOURIDINE SYNTHASE PUS10"/>
    <property type="match status" value="1"/>
</dbReference>
<evidence type="ECO:0000256" key="3">
    <source>
        <dbReference type="ARBA" id="ARBA00022694"/>
    </source>
</evidence>
<evidence type="ECO:0000256" key="4">
    <source>
        <dbReference type="ARBA" id="ARBA00023235"/>
    </source>
</evidence>
<dbReference type="FunFam" id="3.30.70.2510:FF:000001">
    <property type="entry name" value="tRNA pseudouridine synthase Pus10"/>
    <property type="match status" value="1"/>
</dbReference>
<feature type="domain" description="Pus10-like C-terminal" evidence="5">
    <location>
        <begin position="158"/>
        <end position="395"/>
    </location>
</feature>
<keyword evidence="4" id="KW-0413">Isomerase</keyword>
<dbReference type="Pfam" id="PF22023">
    <property type="entry name" value="Pus10_THUMP_arc"/>
    <property type="match status" value="1"/>
</dbReference>
<evidence type="ECO:0000256" key="1">
    <source>
        <dbReference type="ARBA" id="ARBA00009652"/>
    </source>
</evidence>
<dbReference type="SUPFAM" id="SSF55120">
    <property type="entry name" value="Pseudouridine synthase"/>
    <property type="match status" value="1"/>
</dbReference>
<dbReference type="Gene3D" id="3.30.70.3190">
    <property type="match status" value="1"/>
</dbReference>
<feature type="domain" description="Pus10 THUMP" evidence="6">
    <location>
        <begin position="67"/>
        <end position="144"/>
    </location>
</feature>
<dbReference type="EC" id="5.4.99.25" evidence="2"/>
<evidence type="ECO:0000256" key="2">
    <source>
        <dbReference type="ARBA" id="ARBA00012787"/>
    </source>
</evidence>
<accession>T0YD67</accession>
<name>T0YD67_9ZZZZ</name>
<gene>
    <name evidence="7" type="ORF">B1B_17550</name>
</gene>
<dbReference type="NCBIfam" id="TIGR01213">
    <property type="entry name" value="pseudo_Pus10arc"/>
    <property type="match status" value="1"/>
</dbReference>
<keyword evidence="3" id="KW-0819">tRNA processing</keyword>
<comment type="caution">
    <text evidence="7">The sequence shown here is derived from an EMBL/GenBank/DDBJ whole genome shotgun (WGS) entry which is preliminary data.</text>
</comment>
<dbReference type="InterPro" id="IPR055174">
    <property type="entry name" value="Pus10_THUMP_arc"/>
</dbReference>
<comment type="similarity">
    <text evidence="1">Belongs to the pseudouridine synthase Pus10 family.</text>
</comment>
<protein>
    <recommendedName>
        <fullName evidence="2">tRNA pseudouridine(55) synthase</fullName>
        <ecNumber evidence="2">5.4.99.25</ecNumber>
    </recommendedName>
</protein>
<organism evidence="7">
    <name type="scientific">mine drainage metagenome</name>
    <dbReference type="NCBI Taxonomy" id="410659"/>
    <lineage>
        <taxon>unclassified sequences</taxon>
        <taxon>metagenomes</taxon>
        <taxon>ecological metagenomes</taxon>
    </lineage>
</organism>
<evidence type="ECO:0000259" key="6">
    <source>
        <dbReference type="Pfam" id="PF22023"/>
    </source>
</evidence>
<dbReference type="EMBL" id="AUZY01011724">
    <property type="protein sequence ID" value="EQD33236.1"/>
    <property type="molecule type" value="Genomic_DNA"/>
</dbReference>
<reference evidence="7" key="1">
    <citation type="submission" date="2013-08" db="EMBL/GenBank/DDBJ databases">
        <authorList>
            <person name="Mendez C."/>
            <person name="Richter M."/>
            <person name="Ferrer M."/>
            <person name="Sanchez J."/>
        </authorList>
    </citation>
    <scope>NUCLEOTIDE SEQUENCE</scope>
</reference>
<evidence type="ECO:0000313" key="7">
    <source>
        <dbReference type="EMBL" id="EQD33236.1"/>
    </source>
</evidence>
<dbReference type="AlphaFoldDB" id="T0YD67"/>
<dbReference type="InterPro" id="IPR048741">
    <property type="entry name" value="Pus10-like_C"/>
</dbReference>
<dbReference type="GO" id="GO:0003723">
    <property type="term" value="F:RNA binding"/>
    <property type="evidence" value="ECO:0007669"/>
    <property type="project" value="InterPro"/>
</dbReference>
<dbReference type="Pfam" id="PF21238">
    <property type="entry name" value="Pus10_C"/>
    <property type="match status" value="1"/>
</dbReference>
<evidence type="ECO:0000259" key="5">
    <source>
        <dbReference type="Pfam" id="PF21238"/>
    </source>
</evidence>
<dbReference type="InterPro" id="IPR039894">
    <property type="entry name" value="Pus10-like"/>
</dbReference>
<dbReference type="GO" id="GO:0031119">
    <property type="term" value="P:tRNA pseudouridine synthesis"/>
    <property type="evidence" value="ECO:0007669"/>
    <property type="project" value="TreeGrafter"/>
</dbReference>
<dbReference type="PANTHER" id="PTHR21568">
    <property type="entry name" value="TRNA PSEUDOURIDINE SYNTHASE PUS10"/>
    <property type="match status" value="1"/>
</dbReference>
<dbReference type="Gene3D" id="3.30.70.2510">
    <property type="match status" value="1"/>
</dbReference>
<sequence length="402" mass="44356">MASRLLDEPDHLCPECRGRVLGRLGHGLDNPGRLAKVAEALGRTAPPLPSGEECLLCGGAFQSLERWADRCGRAGEGWEFSSFRCGSRWDPERLAREETLWLSLATPWGESARTAFNRELGKVLGRRLGLPGDQEPAEMVFVSDLLAGTVEVTVAPLFVEGRYRKLDRTLPQTRWPCRACQGEGCVRCGMTGKQYPTSVEEILGGPLLRATGGSAHAFHGMGREDIDARMLGRGRPFVLEISRPRRRSVDLDAVAREIGQEAAGRVELVQWGRCAGSRVEQLKSSRPEKTYRVVVRPSVPEAKVKEVLPLVTLRPLEQRTPTRVQHRRADKVRLRSVREMRWVSSDEESFTLELRTEAGTYVKELIQGDGGRTQPNLAGLLGIALTVSALDVLEIHDSAGGP</sequence>
<dbReference type="InterPro" id="IPR020103">
    <property type="entry name" value="PsdUridine_synth_cat_dom_sf"/>
</dbReference>
<dbReference type="GO" id="GO:0160148">
    <property type="term" value="F:tRNA pseudouridine(55) synthase activity"/>
    <property type="evidence" value="ECO:0007669"/>
    <property type="project" value="UniProtKB-EC"/>
</dbReference>
<proteinExistence type="inferred from homology"/>